<keyword evidence="2" id="KW-0812">Transmembrane</keyword>
<reference evidence="4 6" key="2">
    <citation type="submission" date="2023-09" db="EMBL/GenBank/DDBJ databases">
        <title>Complete-Gapless Cercospora beticola genome.</title>
        <authorList>
            <person name="Wyatt N.A."/>
            <person name="Spanner R.E."/>
            <person name="Bolton M.D."/>
        </authorList>
    </citation>
    <scope>NUCLEOTIDE SEQUENCE [LARGE SCALE GENOMIC DNA]</scope>
    <source>
        <strain evidence="4">Cb09-40</strain>
    </source>
</reference>
<protein>
    <submittedName>
        <fullName evidence="3">Uncharacterized protein</fullName>
    </submittedName>
</protein>
<keyword evidence="2" id="KW-0472">Membrane</keyword>
<proteinExistence type="predicted"/>
<evidence type="ECO:0000313" key="6">
    <source>
        <dbReference type="Proteomes" id="UP001302367"/>
    </source>
</evidence>
<dbReference type="EMBL" id="CP134185">
    <property type="protein sequence ID" value="WPA99294.1"/>
    <property type="molecule type" value="Genomic_DNA"/>
</dbReference>
<evidence type="ECO:0000313" key="4">
    <source>
        <dbReference type="EMBL" id="WPA99294.1"/>
    </source>
</evidence>
<dbReference type="AlphaFoldDB" id="A0A2G5HYP4"/>
<dbReference type="EMBL" id="LKMD01000102">
    <property type="protein sequence ID" value="PIA97665.1"/>
    <property type="molecule type" value="Genomic_DNA"/>
</dbReference>
<evidence type="ECO:0000256" key="2">
    <source>
        <dbReference type="SAM" id="Phobius"/>
    </source>
</evidence>
<accession>A0A2G5HYP4</accession>
<gene>
    <name evidence="3" type="ORF">CB0940_06639</name>
    <name evidence="4" type="ORF">RHO25_003911</name>
</gene>
<dbReference type="OrthoDB" id="5309803at2759"/>
<feature type="compositionally biased region" description="Basic and acidic residues" evidence="1">
    <location>
        <begin position="104"/>
        <end position="119"/>
    </location>
</feature>
<evidence type="ECO:0000256" key="1">
    <source>
        <dbReference type="SAM" id="MobiDB-lite"/>
    </source>
</evidence>
<organism evidence="3 5">
    <name type="scientific">Cercospora beticola</name>
    <name type="common">Sugarbeet leaf spot fungus</name>
    <dbReference type="NCBI Taxonomy" id="122368"/>
    <lineage>
        <taxon>Eukaryota</taxon>
        <taxon>Fungi</taxon>
        <taxon>Dikarya</taxon>
        <taxon>Ascomycota</taxon>
        <taxon>Pezizomycotina</taxon>
        <taxon>Dothideomycetes</taxon>
        <taxon>Dothideomycetidae</taxon>
        <taxon>Mycosphaerellales</taxon>
        <taxon>Mycosphaerellaceae</taxon>
        <taxon>Cercospora</taxon>
    </lineage>
</organism>
<name>A0A2G5HYP4_CERBT</name>
<feature type="region of interest" description="Disordered" evidence="1">
    <location>
        <begin position="59"/>
        <end position="119"/>
    </location>
</feature>
<reference evidence="3 5" key="1">
    <citation type="submission" date="2015-10" db="EMBL/GenBank/DDBJ databases">
        <title>The cercosporin biosynthetic gene cluster was horizontally transferred to several fungal lineages and shown to be expanded in Cercospora beticola based on microsynteny with recipient genomes.</title>
        <authorList>
            <person name="De Jonge R."/>
            <person name="Ebert M.K."/>
            <person name="Suttle J.C."/>
            <person name="Jurick Ii W.M."/>
            <person name="Secor G.A."/>
            <person name="Thomma B.P."/>
            <person name="Van De Peer Y."/>
            <person name="Bolton M.D."/>
        </authorList>
    </citation>
    <scope>NUCLEOTIDE SEQUENCE [LARGE SCALE GENOMIC DNA]</scope>
    <source>
        <strain evidence="3 5">09-40</strain>
    </source>
</reference>
<keyword evidence="2" id="KW-1133">Transmembrane helix</keyword>
<dbReference type="Proteomes" id="UP000230605">
    <property type="component" value="Chromosome 2"/>
</dbReference>
<sequence>MGWFSILPESWRTTELCISRGFLLFALLIIGPWLFLIVYDIVLYICRQATYNIPYVGGRARGKQRPRAPSLTERPSGHRRRLSVLSQARNEQATATASASTRQRATEDTAPRVPSKLRD</sequence>
<keyword evidence="6" id="KW-1185">Reference proteome</keyword>
<evidence type="ECO:0000313" key="3">
    <source>
        <dbReference type="EMBL" id="PIA97665.1"/>
    </source>
</evidence>
<feature type="compositionally biased region" description="Low complexity" evidence="1">
    <location>
        <begin position="92"/>
        <end position="103"/>
    </location>
</feature>
<evidence type="ECO:0000313" key="5">
    <source>
        <dbReference type="Proteomes" id="UP000230605"/>
    </source>
</evidence>
<feature type="transmembrane region" description="Helical" evidence="2">
    <location>
        <begin position="21"/>
        <end position="45"/>
    </location>
</feature>
<dbReference type="Proteomes" id="UP001302367">
    <property type="component" value="Chromosome 2"/>
</dbReference>